<dbReference type="Proteomes" id="UP000184196">
    <property type="component" value="Unassembled WGS sequence"/>
</dbReference>
<proteinExistence type="predicted"/>
<dbReference type="RefSeq" id="WP_242655985.1">
    <property type="nucleotide sequence ID" value="NZ_FQUW01000041.1"/>
</dbReference>
<dbReference type="EMBL" id="FQUW01000041">
    <property type="protein sequence ID" value="SHF58844.1"/>
    <property type="molecule type" value="Genomic_DNA"/>
</dbReference>
<evidence type="ECO:0000313" key="2">
    <source>
        <dbReference type="Proteomes" id="UP000184196"/>
    </source>
</evidence>
<dbReference type="AlphaFoldDB" id="A0A1M5CVS3"/>
<accession>A0A1M5CVS3</accession>
<organism evidence="1 2">
    <name type="scientific">Desulfofundulus australicus DSM 11792</name>
    <dbReference type="NCBI Taxonomy" id="1121425"/>
    <lineage>
        <taxon>Bacteria</taxon>
        <taxon>Bacillati</taxon>
        <taxon>Bacillota</taxon>
        <taxon>Clostridia</taxon>
        <taxon>Eubacteriales</taxon>
        <taxon>Peptococcaceae</taxon>
        <taxon>Desulfofundulus</taxon>
    </lineage>
</organism>
<name>A0A1M5CVS3_9FIRM</name>
<keyword evidence="2" id="KW-1185">Reference proteome</keyword>
<protein>
    <submittedName>
        <fullName evidence="1">Uncharacterized protein</fullName>
    </submittedName>
</protein>
<gene>
    <name evidence="1" type="ORF">SAMN02745218_02654</name>
</gene>
<reference evidence="2" key="1">
    <citation type="submission" date="2016-11" db="EMBL/GenBank/DDBJ databases">
        <authorList>
            <person name="Varghese N."/>
            <person name="Submissions S."/>
        </authorList>
    </citation>
    <scope>NUCLEOTIDE SEQUENCE [LARGE SCALE GENOMIC DNA]</scope>
    <source>
        <strain evidence="2">DSM 11792</strain>
    </source>
</reference>
<evidence type="ECO:0000313" key="1">
    <source>
        <dbReference type="EMBL" id="SHF58844.1"/>
    </source>
</evidence>
<sequence>MERYGVIIHHAAALVIARRAIGFTERITSELKQKIRIIKEKLDQKVDSLPGEGKGMTDAVKRLFNRLEGKIPVHNGLTRFKQESFYSVWHELKQLALSSR</sequence>